<protein>
    <submittedName>
        <fullName evidence="1">BnaC04g24210D protein</fullName>
    </submittedName>
</protein>
<reference evidence="1 2" key="1">
    <citation type="journal article" date="2014" name="Science">
        <title>Plant genetics. Early allopolyploid evolution in the post-Neolithic Brassica napus oilseed genome.</title>
        <authorList>
            <person name="Chalhoub B."/>
            <person name="Denoeud F."/>
            <person name="Liu S."/>
            <person name="Parkin I.A."/>
            <person name="Tang H."/>
            <person name="Wang X."/>
            <person name="Chiquet J."/>
            <person name="Belcram H."/>
            <person name="Tong C."/>
            <person name="Samans B."/>
            <person name="Correa M."/>
            <person name="Da Silva C."/>
            <person name="Just J."/>
            <person name="Falentin C."/>
            <person name="Koh C.S."/>
            <person name="Le Clainche I."/>
            <person name="Bernard M."/>
            <person name="Bento P."/>
            <person name="Noel B."/>
            <person name="Labadie K."/>
            <person name="Alberti A."/>
            <person name="Charles M."/>
            <person name="Arnaud D."/>
            <person name="Guo H."/>
            <person name="Daviaud C."/>
            <person name="Alamery S."/>
            <person name="Jabbari K."/>
            <person name="Zhao M."/>
            <person name="Edger P.P."/>
            <person name="Chelaifa H."/>
            <person name="Tack D."/>
            <person name="Lassalle G."/>
            <person name="Mestiri I."/>
            <person name="Schnel N."/>
            <person name="Le Paslier M.C."/>
            <person name="Fan G."/>
            <person name="Renault V."/>
            <person name="Bayer P.E."/>
            <person name="Golicz A.A."/>
            <person name="Manoli S."/>
            <person name="Lee T.H."/>
            <person name="Thi V.H."/>
            <person name="Chalabi S."/>
            <person name="Hu Q."/>
            <person name="Fan C."/>
            <person name="Tollenaere R."/>
            <person name="Lu Y."/>
            <person name="Battail C."/>
            <person name="Shen J."/>
            <person name="Sidebottom C.H."/>
            <person name="Wang X."/>
            <person name="Canaguier A."/>
            <person name="Chauveau A."/>
            <person name="Berard A."/>
            <person name="Deniot G."/>
            <person name="Guan M."/>
            <person name="Liu Z."/>
            <person name="Sun F."/>
            <person name="Lim Y.P."/>
            <person name="Lyons E."/>
            <person name="Town C.D."/>
            <person name="Bancroft I."/>
            <person name="Wang X."/>
            <person name="Meng J."/>
            <person name="Ma J."/>
            <person name="Pires J.C."/>
            <person name="King G.J."/>
            <person name="Brunel D."/>
            <person name="Delourme R."/>
            <person name="Renard M."/>
            <person name="Aury J.M."/>
            <person name="Adams K.L."/>
            <person name="Batley J."/>
            <person name="Snowdon R.J."/>
            <person name="Tost J."/>
            <person name="Edwards D."/>
            <person name="Zhou Y."/>
            <person name="Hua W."/>
            <person name="Sharpe A.G."/>
            <person name="Paterson A.H."/>
            <person name="Guan C."/>
            <person name="Wincker P."/>
        </authorList>
    </citation>
    <scope>NUCLEOTIDE SEQUENCE [LARGE SCALE GENOMIC DNA]</scope>
    <source>
        <strain evidence="2">cv. Darmor-bzh</strain>
    </source>
</reference>
<gene>
    <name evidence="1" type="primary">BnaC04g24210D</name>
    <name evidence="1" type="ORF">GSBRNA2T00047041001</name>
</gene>
<accession>A0A078H2B8</accession>
<evidence type="ECO:0000313" key="1">
    <source>
        <dbReference type="EMBL" id="CDY31003.1"/>
    </source>
</evidence>
<proteinExistence type="predicted"/>
<dbReference type="Proteomes" id="UP000028999">
    <property type="component" value="Unassembled WGS sequence"/>
</dbReference>
<evidence type="ECO:0000313" key="2">
    <source>
        <dbReference type="Proteomes" id="UP000028999"/>
    </source>
</evidence>
<sequence length="34" mass="3941">MSPKTASHQTYHFTRSENDFYFIPTVQGSHTNNP</sequence>
<keyword evidence="2" id="KW-1185">Reference proteome</keyword>
<dbReference type="PaxDb" id="3708-A0A078H2B8"/>
<dbReference type="AlphaFoldDB" id="A0A078H2B8"/>
<name>A0A078H2B8_BRANA</name>
<dbReference type="Gramene" id="CDY31003">
    <property type="protein sequence ID" value="CDY31003"/>
    <property type="gene ID" value="GSBRNA2T00047041001"/>
</dbReference>
<dbReference type="EMBL" id="LK032265">
    <property type="protein sequence ID" value="CDY31003.1"/>
    <property type="molecule type" value="Genomic_DNA"/>
</dbReference>
<organism evidence="1 2">
    <name type="scientific">Brassica napus</name>
    <name type="common">Rape</name>
    <dbReference type="NCBI Taxonomy" id="3708"/>
    <lineage>
        <taxon>Eukaryota</taxon>
        <taxon>Viridiplantae</taxon>
        <taxon>Streptophyta</taxon>
        <taxon>Embryophyta</taxon>
        <taxon>Tracheophyta</taxon>
        <taxon>Spermatophyta</taxon>
        <taxon>Magnoliopsida</taxon>
        <taxon>eudicotyledons</taxon>
        <taxon>Gunneridae</taxon>
        <taxon>Pentapetalae</taxon>
        <taxon>rosids</taxon>
        <taxon>malvids</taxon>
        <taxon>Brassicales</taxon>
        <taxon>Brassicaceae</taxon>
        <taxon>Brassiceae</taxon>
        <taxon>Brassica</taxon>
    </lineage>
</organism>